<dbReference type="AlphaFoldDB" id="K1TYD9"/>
<gene>
    <name evidence="1" type="ORF">OBE_02825</name>
</gene>
<reference evidence="1" key="1">
    <citation type="journal article" date="2013" name="Environ. Microbiol.">
        <title>Microbiota from the distal guts of lean and obese adolescents exhibit partial functional redundancy besides clear differences in community structure.</title>
        <authorList>
            <person name="Ferrer M."/>
            <person name="Ruiz A."/>
            <person name="Lanza F."/>
            <person name="Haange S.B."/>
            <person name="Oberbach A."/>
            <person name="Till H."/>
            <person name="Bargiela R."/>
            <person name="Campoy C."/>
            <person name="Segura M.T."/>
            <person name="Richter M."/>
            <person name="von Bergen M."/>
            <person name="Seifert J."/>
            <person name="Suarez A."/>
        </authorList>
    </citation>
    <scope>NUCLEOTIDE SEQUENCE</scope>
</reference>
<evidence type="ECO:0000313" key="1">
    <source>
        <dbReference type="EMBL" id="EKC72569.1"/>
    </source>
</evidence>
<sequence>MKIENEIISSVIAAVKELYGQDVPEKMVALQKTKSNFEGNLT</sequence>
<feature type="non-terminal residue" evidence="1">
    <location>
        <position position="42"/>
    </location>
</feature>
<accession>K1TYD9</accession>
<proteinExistence type="predicted"/>
<comment type="caution">
    <text evidence="1">The sequence shown here is derived from an EMBL/GenBank/DDBJ whole genome shotgun (WGS) entry which is preliminary data.</text>
</comment>
<protein>
    <submittedName>
        <fullName evidence="1">Uncharacterized protein</fullName>
    </submittedName>
</protein>
<dbReference type="EMBL" id="AJWZ01001859">
    <property type="protein sequence ID" value="EKC72569.1"/>
    <property type="molecule type" value="Genomic_DNA"/>
</dbReference>
<name>K1TYD9_9ZZZZ</name>
<organism evidence="1">
    <name type="scientific">human gut metagenome</name>
    <dbReference type="NCBI Taxonomy" id="408170"/>
    <lineage>
        <taxon>unclassified sequences</taxon>
        <taxon>metagenomes</taxon>
        <taxon>organismal metagenomes</taxon>
    </lineage>
</organism>